<dbReference type="PROSITE" id="PS50089">
    <property type="entry name" value="ZF_RING_2"/>
    <property type="match status" value="1"/>
</dbReference>
<dbReference type="PANTHER" id="PTHR15710">
    <property type="entry name" value="E3 UBIQUITIN-PROTEIN LIGASE PRAJA"/>
    <property type="match status" value="1"/>
</dbReference>
<dbReference type="Gene3D" id="3.30.40.10">
    <property type="entry name" value="Zinc/RING finger domain, C3HC4 (zinc finger)"/>
    <property type="match status" value="1"/>
</dbReference>
<evidence type="ECO:0000256" key="1">
    <source>
        <dbReference type="ARBA" id="ARBA00000900"/>
    </source>
</evidence>
<dbReference type="GO" id="GO:0061630">
    <property type="term" value="F:ubiquitin protein ligase activity"/>
    <property type="evidence" value="ECO:0000318"/>
    <property type="project" value="GO_Central"/>
</dbReference>
<dbReference type="OMA" id="CKDPLPI"/>
<evidence type="ECO:0000256" key="3">
    <source>
        <dbReference type="ARBA" id="ARBA00022679"/>
    </source>
</evidence>
<evidence type="ECO:0000256" key="5">
    <source>
        <dbReference type="ARBA" id="ARBA00022771"/>
    </source>
</evidence>
<feature type="domain" description="RING-type" evidence="11">
    <location>
        <begin position="367"/>
        <end position="408"/>
    </location>
</feature>
<dbReference type="EC" id="2.3.2.27" evidence="2"/>
<dbReference type="Gramene" id="ERN04278">
    <property type="protein sequence ID" value="ERN04278"/>
    <property type="gene ID" value="AMTR_s00077p00169380"/>
</dbReference>
<keyword evidence="13" id="KW-1185">Reference proteome</keyword>
<evidence type="ECO:0000256" key="4">
    <source>
        <dbReference type="ARBA" id="ARBA00022723"/>
    </source>
</evidence>
<dbReference type="InterPro" id="IPR001841">
    <property type="entry name" value="Znf_RING"/>
</dbReference>
<accession>W1P8N3</accession>
<feature type="region of interest" description="Disordered" evidence="9">
    <location>
        <begin position="432"/>
        <end position="452"/>
    </location>
</feature>
<evidence type="ECO:0000256" key="10">
    <source>
        <dbReference type="SAM" id="Phobius"/>
    </source>
</evidence>
<evidence type="ECO:0000256" key="2">
    <source>
        <dbReference type="ARBA" id="ARBA00012483"/>
    </source>
</evidence>
<comment type="catalytic activity">
    <reaction evidence="1">
        <text>S-ubiquitinyl-[E2 ubiquitin-conjugating enzyme]-L-cysteine + [acceptor protein]-L-lysine = [E2 ubiquitin-conjugating enzyme]-L-cysteine + N(6)-ubiquitinyl-[acceptor protein]-L-lysine.</text>
        <dbReference type="EC" id="2.3.2.27"/>
    </reaction>
</comment>
<dbReference type="AlphaFoldDB" id="W1P8N3"/>
<keyword evidence="5 8" id="KW-0863">Zinc-finger</keyword>
<gene>
    <name evidence="12" type="ORF">AMTR_s00077p00169380</name>
</gene>
<dbReference type="SMART" id="SM00184">
    <property type="entry name" value="RING"/>
    <property type="match status" value="1"/>
</dbReference>
<dbReference type="eggNOG" id="KOG0800">
    <property type="taxonomic scope" value="Eukaryota"/>
</dbReference>
<keyword evidence="4" id="KW-0479">Metal-binding</keyword>
<feature type="compositionally biased region" description="Polar residues" evidence="9">
    <location>
        <begin position="432"/>
        <end position="446"/>
    </location>
</feature>
<evidence type="ECO:0000256" key="7">
    <source>
        <dbReference type="ARBA" id="ARBA00022833"/>
    </source>
</evidence>
<evidence type="ECO:0000313" key="12">
    <source>
        <dbReference type="EMBL" id="ERN04278.1"/>
    </source>
</evidence>
<keyword evidence="10" id="KW-0472">Membrane</keyword>
<keyword evidence="10" id="KW-0812">Transmembrane</keyword>
<dbReference type="GO" id="GO:0008270">
    <property type="term" value="F:zinc ion binding"/>
    <property type="evidence" value="ECO:0007669"/>
    <property type="project" value="UniProtKB-KW"/>
</dbReference>
<name>W1P8N3_AMBTC</name>
<dbReference type="HOGENOM" id="CLU_534653_0_0_1"/>
<dbReference type="InterPro" id="IPR013083">
    <property type="entry name" value="Znf_RING/FYVE/PHD"/>
</dbReference>
<protein>
    <recommendedName>
        <fullName evidence="2">RING-type E3 ubiquitin transferase</fullName>
        <ecNumber evidence="2">2.3.2.27</ecNumber>
    </recommendedName>
</protein>
<keyword evidence="3" id="KW-0808">Transferase</keyword>
<evidence type="ECO:0000256" key="9">
    <source>
        <dbReference type="SAM" id="MobiDB-lite"/>
    </source>
</evidence>
<evidence type="ECO:0000313" key="13">
    <source>
        <dbReference type="Proteomes" id="UP000017836"/>
    </source>
</evidence>
<feature type="transmembrane region" description="Helical" evidence="10">
    <location>
        <begin position="521"/>
        <end position="542"/>
    </location>
</feature>
<evidence type="ECO:0000256" key="8">
    <source>
        <dbReference type="PROSITE-ProRule" id="PRU00175"/>
    </source>
</evidence>
<dbReference type="GO" id="GO:0006511">
    <property type="term" value="P:ubiquitin-dependent protein catabolic process"/>
    <property type="evidence" value="ECO:0000318"/>
    <property type="project" value="GO_Central"/>
</dbReference>
<keyword evidence="10" id="KW-1133">Transmembrane helix</keyword>
<dbReference type="EMBL" id="KI394293">
    <property type="protein sequence ID" value="ERN04278.1"/>
    <property type="molecule type" value="Genomic_DNA"/>
</dbReference>
<dbReference type="Pfam" id="PF13639">
    <property type="entry name" value="zf-RING_2"/>
    <property type="match status" value="1"/>
</dbReference>
<sequence length="583" mass="64801">MSDYRGFEGFFLWIFSSIREEFQDSILLFFQCGHLFGLNRDPSIEGIEGSYGLIACFHTFSIAHQKDLNGHRAAMGSSRIFSATRVFSSDNEMVQGFEALCICNSCRIMFLDDLNTTTRDSRRRIRSRNRAGYIGSSESIDDIFSQEFSHLINMASGYGAFHGESDGVSYSAYGANSDASLDGQSFVDRDMFLHHDGNSPAESDTDIDPMHAGLDQWDSNVEDEDGEWVEADGEEEAVETTGHDGWARGALSADEANNGSGDWELRIPSPRTRWRIRQRLELADGIRLNVQPYVPNISRFLERNDMPTYVGNSGDDLDSRSFEELLEHLAETDNSRRGAPPASASFVGSLPKVVIGKEHEKHGNLICAVCKDPLTKDTEANQLPCLHLYHPLCILPWLNSRNSCPVCRYELPTDDVEYEEGKQYSGIAVHGLQQQGPTEVGPSNSLDETEGGESGNLQLGFLDGARIEDALEISDVGNLADSDDRIERMSLGIGNVDQGPLINTVDSINPSTRQRGARGGWFFLATAPIVSIVGIVLVLWFGNPLTEGRLLRGARQRDLRETSGSSSRDVHHMNRPRRWWSLF</sequence>
<dbReference type="PANTHER" id="PTHR15710:SF242">
    <property type="entry name" value="OS06G0633500 PROTEIN"/>
    <property type="match status" value="1"/>
</dbReference>
<keyword evidence="7" id="KW-0862">Zinc</keyword>
<proteinExistence type="predicted"/>
<evidence type="ECO:0000259" key="11">
    <source>
        <dbReference type="PROSITE" id="PS50089"/>
    </source>
</evidence>
<dbReference type="SUPFAM" id="SSF57850">
    <property type="entry name" value="RING/U-box"/>
    <property type="match status" value="1"/>
</dbReference>
<dbReference type="Proteomes" id="UP000017836">
    <property type="component" value="Unassembled WGS sequence"/>
</dbReference>
<evidence type="ECO:0000256" key="6">
    <source>
        <dbReference type="ARBA" id="ARBA00022786"/>
    </source>
</evidence>
<organism evidence="12 13">
    <name type="scientific">Amborella trichopoda</name>
    <dbReference type="NCBI Taxonomy" id="13333"/>
    <lineage>
        <taxon>Eukaryota</taxon>
        <taxon>Viridiplantae</taxon>
        <taxon>Streptophyta</taxon>
        <taxon>Embryophyta</taxon>
        <taxon>Tracheophyta</taxon>
        <taxon>Spermatophyta</taxon>
        <taxon>Magnoliopsida</taxon>
        <taxon>Amborellales</taxon>
        <taxon>Amborellaceae</taxon>
        <taxon>Amborella</taxon>
    </lineage>
</organism>
<keyword evidence="6" id="KW-0833">Ubl conjugation pathway</keyword>
<dbReference type="FunFam" id="3.30.40.10:FF:000022">
    <property type="entry name" value="E3 ubiquitin-protein ligase RING1-like"/>
    <property type="match status" value="1"/>
</dbReference>
<reference evidence="13" key="1">
    <citation type="journal article" date="2013" name="Science">
        <title>The Amborella genome and the evolution of flowering plants.</title>
        <authorList>
            <consortium name="Amborella Genome Project"/>
        </authorList>
    </citation>
    <scope>NUCLEOTIDE SEQUENCE [LARGE SCALE GENOMIC DNA]</scope>
</reference>